<protein>
    <submittedName>
        <fullName evidence="2">Uncharacterized protein</fullName>
    </submittedName>
</protein>
<sequence>MPFQVSQDSAYEACHSLPFGSQSHTHSPLFQHHQIAAVEWCGTTRPGQTKKERSAPRALFPDRAYYQPSPA</sequence>
<organism evidence="2">
    <name type="scientific">Saccharomyces paradoxus</name>
    <name type="common">Yeast</name>
    <name type="synonym">Saccharomyces douglasii</name>
    <dbReference type="NCBI Taxonomy" id="27291"/>
    <lineage>
        <taxon>Eukaryota</taxon>
        <taxon>Fungi</taxon>
        <taxon>Dikarya</taxon>
        <taxon>Ascomycota</taxon>
        <taxon>Saccharomycotina</taxon>
        <taxon>Saccharomycetes</taxon>
        <taxon>Saccharomycetales</taxon>
        <taxon>Saccharomycetaceae</taxon>
        <taxon>Saccharomyces</taxon>
    </lineage>
</organism>
<reference evidence="2" key="2">
    <citation type="submission" date="2020-01" db="EMBL/GenBank/DDBJ databases">
        <title>Population-level Yeast Reference Genomes.</title>
        <authorList>
            <person name="Yue J.-X."/>
        </authorList>
    </citation>
    <scope>NUCLEOTIDE SEQUENCE</scope>
    <source>
        <strain evidence="2">CBS432</strain>
    </source>
</reference>
<name>A0A8B8UWK1_SACPA</name>
<dbReference type="AlphaFoldDB" id="A0A8B8UWK1"/>
<reference evidence="2" key="3">
    <citation type="submission" date="2025-07" db="EMBL/GenBank/DDBJ databases">
        <authorList>
            <consortium name="NCBI Genome Project"/>
        </authorList>
    </citation>
    <scope>NUCLEOTIDE SEQUENCE</scope>
    <source>
        <strain evidence="2">CBS432</strain>
    </source>
</reference>
<proteinExistence type="predicted"/>
<reference evidence="2" key="4">
    <citation type="submission" date="2025-08" db="UniProtKB">
        <authorList>
            <consortium name="RefSeq"/>
        </authorList>
    </citation>
    <scope>IDENTIFICATION</scope>
    <source>
        <strain evidence="2">CBS432</strain>
    </source>
</reference>
<evidence type="ECO:0000256" key="1">
    <source>
        <dbReference type="SAM" id="MobiDB-lite"/>
    </source>
</evidence>
<evidence type="ECO:0000313" key="2">
    <source>
        <dbReference type="RefSeq" id="XP_033768145.1"/>
    </source>
</evidence>
<dbReference type="GeneID" id="54632514"/>
<reference evidence="2" key="1">
    <citation type="journal article" date="2017" name="Nat. Genet.">
        <title>Contrasting evolutionary genome dynamics between domesticated and wild yeasts.</title>
        <authorList>
            <person name="Yue J.X."/>
            <person name="Li J."/>
            <person name="Aigrain L."/>
            <person name="Hallin J."/>
            <person name="Persson K."/>
            <person name="Oliver K."/>
            <person name="Bergstrom A."/>
            <person name="Coupland P."/>
            <person name="Warringer J."/>
            <person name="Lagomarsino M.C."/>
            <person name="Fischer G."/>
            <person name="Durbin R."/>
            <person name="Liti G."/>
        </authorList>
    </citation>
    <scope>NUCLEOTIDE SEQUENCE</scope>
    <source>
        <strain evidence="2">CBS432</strain>
    </source>
</reference>
<dbReference type="VEuPathDB" id="FungiDB:SPAR_L04210"/>
<gene>
    <name evidence="2" type="ORF">SPAR_L04210</name>
</gene>
<accession>A0A8B8UWK1</accession>
<dbReference type="KEGG" id="spao:SPAR_L04210"/>
<feature type="region of interest" description="Disordered" evidence="1">
    <location>
        <begin position="44"/>
        <end position="71"/>
    </location>
</feature>
<dbReference type="RefSeq" id="XP_033768145.1">
    <property type="nucleotide sequence ID" value="XM_033912254.1"/>
</dbReference>